<dbReference type="InterPro" id="IPR022422">
    <property type="entry name" value="MAS20_rcpt_metazoan"/>
</dbReference>
<dbReference type="Pfam" id="PF02064">
    <property type="entry name" value="MAS20"/>
    <property type="match status" value="1"/>
</dbReference>
<keyword evidence="4 12" id="KW-0812">Transmembrane</keyword>
<dbReference type="GO" id="GO:0030150">
    <property type="term" value="P:protein import into mitochondrial matrix"/>
    <property type="evidence" value="ECO:0007669"/>
    <property type="project" value="TreeGrafter"/>
</dbReference>
<keyword evidence="8 10" id="KW-0496">Mitochondrion</keyword>
<keyword evidence="9 10" id="KW-0472">Membrane</keyword>
<keyword evidence="7 12" id="KW-1133">Transmembrane helix</keyword>
<protein>
    <submittedName>
        <fullName evidence="13">Uncharacterized protein</fullName>
    </submittedName>
</protein>
<evidence type="ECO:0000256" key="11">
    <source>
        <dbReference type="SAM" id="MobiDB-lite"/>
    </source>
</evidence>
<dbReference type="GO" id="GO:0006886">
    <property type="term" value="P:intracellular protein transport"/>
    <property type="evidence" value="ECO:0007669"/>
    <property type="project" value="InterPro"/>
</dbReference>
<dbReference type="InterPro" id="IPR002056">
    <property type="entry name" value="MAS20"/>
</dbReference>
<evidence type="ECO:0000256" key="7">
    <source>
        <dbReference type="ARBA" id="ARBA00022989"/>
    </source>
</evidence>
<evidence type="ECO:0000256" key="8">
    <source>
        <dbReference type="ARBA" id="ARBA00023128"/>
    </source>
</evidence>
<evidence type="ECO:0000256" key="3">
    <source>
        <dbReference type="ARBA" id="ARBA00022448"/>
    </source>
</evidence>
<sequence>MTCCSRLLTISTVIVGTSAAAALIYYYLQSQKNEKKSERRDAAGADAISRRETDEHVESDEDDALSQMFQIEDENVRKVVEKIFVREINLGEELIANAETAETGAIHLSNAIALSGESDELLAVLQKSMSNAKYSLIMKYMPTADFRIYHLMQDELEEEVIHAAFA</sequence>
<keyword evidence="3" id="KW-0813">Transport</keyword>
<gene>
    <name evidence="13" type="ORF">CBOVIS_LOCUS805</name>
</gene>
<evidence type="ECO:0000256" key="5">
    <source>
        <dbReference type="ARBA" id="ARBA00022787"/>
    </source>
</evidence>
<dbReference type="PIRSF" id="PIRSF037707">
    <property type="entry name" value="MAS20_rcpt"/>
    <property type="match status" value="1"/>
</dbReference>
<evidence type="ECO:0000256" key="6">
    <source>
        <dbReference type="ARBA" id="ARBA00022927"/>
    </source>
</evidence>
<keyword evidence="6" id="KW-0653">Protein transport</keyword>
<dbReference type="GO" id="GO:0006605">
    <property type="term" value="P:protein targeting"/>
    <property type="evidence" value="ECO:0007669"/>
    <property type="project" value="InterPro"/>
</dbReference>
<proteinExistence type="inferred from homology"/>
<evidence type="ECO:0000256" key="4">
    <source>
        <dbReference type="ARBA" id="ARBA00022692"/>
    </source>
</evidence>
<dbReference type="GO" id="GO:0016031">
    <property type="term" value="P:tRNA import into mitochondrion"/>
    <property type="evidence" value="ECO:0007669"/>
    <property type="project" value="TreeGrafter"/>
</dbReference>
<evidence type="ECO:0000313" key="14">
    <source>
        <dbReference type="Proteomes" id="UP000494206"/>
    </source>
</evidence>
<dbReference type="OrthoDB" id="2154253at2759"/>
<accession>A0A8S1E919</accession>
<dbReference type="InterPro" id="IPR023392">
    <property type="entry name" value="Tom20_dom_sf"/>
</dbReference>
<organism evidence="13 14">
    <name type="scientific">Caenorhabditis bovis</name>
    <dbReference type="NCBI Taxonomy" id="2654633"/>
    <lineage>
        <taxon>Eukaryota</taxon>
        <taxon>Metazoa</taxon>
        <taxon>Ecdysozoa</taxon>
        <taxon>Nematoda</taxon>
        <taxon>Chromadorea</taxon>
        <taxon>Rhabditida</taxon>
        <taxon>Rhabditina</taxon>
        <taxon>Rhabditomorpha</taxon>
        <taxon>Rhabditoidea</taxon>
        <taxon>Rhabditidae</taxon>
        <taxon>Peloderinae</taxon>
        <taxon>Caenorhabditis</taxon>
    </lineage>
</organism>
<dbReference type="AlphaFoldDB" id="A0A8S1E919"/>
<dbReference type="Proteomes" id="UP000494206">
    <property type="component" value="Unassembled WGS sequence"/>
</dbReference>
<dbReference type="GO" id="GO:0008320">
    <property type="term" value="F:protein transmembrane transporter activity"/>
    <property type="evidence" value="ECO:0007669"/>
    <property type="project" value="TreeGrafter"/>
</dbReference>
<dbReference type="EMBL" id="CADEPM010000001">
    <property type="protein sequence ID" value="CAB3397386.1"/>
    <property type="molecule type" value="Genomic_DNA"/>
</dbReference>
<dbReference type="PANTHER" id="PTHR12430">
    <property type="entry name" value="MITOCHONDRIAL IMPORT RECEPTOR SUBUNIT TOM20"/>
    <property type="match status" value="1"/>
</dbReference>
<name>A0A8S1E919_9PELO</name>
<dbReference type="GO" id="GO:0005742">
    <property type="term" value="C:mitochondrial outer membrane translocase complex"/>
    <property type="evidence" value="ECO:0007669"/>
    <property type="project" value="UniProtKB-UniRule"/>
</dbReference>
<evidence type="ECO:0000256" key="9">
    <source>
        <dbReference type="ARBA" id="ARBA00023136"/>
    </source>
</evidence>
<dbReference type="Gene3D" id="1.20.960.10">
    <property type="entry name" value="Mitochondrial outer membrane translocase complex, subunit Tom20 domain"/>
    <property type="match status" value="1"/>
</dbReference>
<dbReference type="PANTHER" id="PTHR12430:SF0">
    <property type="entry name" value="TRANSLOCASE OF OUTER MITOCHONDRIAL MEMBRANE 20"/>
    <property type="match status" value="1"/>
</dbReference>
<comment type="caution">
    <text evidence="13">The sequence shown here is derived from an EMBL/GenBank/DDBJ whole genome shotgun (WGS) entry which is preliminary data.</text>
</comment>
<comment type="subcellular location">
    <subcellularLocation>
        <location evidence="1">Mitochondrion outer membrane</location>
        <topology evidence="1">Single-pass membrane protein</topology>
    </subcellularLocation>
</comment>
<keyword evidence="5 10" id="KW-1000">Mitochondrion outer membrane</keyword>
<evidence type="ECO:0000256" key="1">
    <source>
        <dbReference type="ARBA" id="ARBA00004572"/>
    </source>
</evidence>
<reference evidence="13 14" key="1">
    <citation type="submission" date="2020-04" db="EMBL/GenBank/DDBJ databases">
        <authorList>
            <person name="Laetsch R D."/>
            <person name="Stevens L."/>
            <person name="Kumar S."/>
            <person name="Blaxter L. M."/>
        </authorList>
    </citation>
    <scope>NUCLEOTIDE SEQUENCE [LARGE SCALE GENOMIC DNA]</scope>
</reference>
<dbReference type="PRINTS" id="PR01989">
    <property type="entry name" value="EUOM20RECPTR"/>
</dbReference>
<evidence type="ECO:0000313" key="13">
    <source>
        <dbReference type="EMBL" id="CAB3397386.1"/>
    </source>
</evidence>
<comment type="similarity">
    <text evidence="2 10">Belongs to the Tom20 family.</text>
</comment>
<dbReference type="GO" id="GO:0030943">
    <property type="term" value="F:mitochondrion targeting sequence binding"/>
    <property type="evidence" value="ECO:0007669"/>
    <property type="project" value="TreeGrafter"/>
</dbReference>
<evidence type="ECO:0000256" key="2">
    <source>
        <dbReference type="ARBA" id="ARBA00005792"/>
    </source>
</evidence>
<feature type="compositionally biased region" description="Basic and acidic residues" evidence="11">
    <location>
        <begin position="37"/>
        <end position="56"/>
    </location>
</feature>
<evidence type="ECO:0000256" key="12">
    <source>
        <dbReference type="SAM" id="Phobius"/>
    </source>
</evidence>
<feature type="transmembrane region" description="Helical" evidence="12">
    <location>
        <begin position="7"/>
        <end position="28"/>
    </location>
</feature>
<dbReference type="SUPFAM" id="SSF47157">
    <property type="entry name" value="Mitochondrial import receptor subunit Tom20"/>
    <property type="match status" value="1"/>
</dbReference>
<feature type="region of interest" description="Disordered" evidence="11">
    <location>
        <begin position="37"/>
        <end position="62"/>
    </location>
</feature>
<keyword evidence="14" id="KW-1185">Reference proteome</keyword>
<evidence type="ECO:0000256" key="10">
    <source>
        <dbReference type="PIRNR" id="PIRNR037707"/>
    </source>
</evidence>